<name>A0A5E7QA93_PSEFL</name>
<dbReference type="NCBIfam" id="NF047595">
    <property type="entry name" value="IS66_ISRel24_TnpA"/>
    <property type="match status" value="1"/>
</dbReference>
<dbReference type="InterPro" id="IPR009057">
    <property type="entry name" value="Homeodomain-like_sf"/>
</dbReference>
<organism evidence="2 3">
    <name type="scientific">Pseudomonas fluorescens</name>
    <dbReference type="NCBI Taxonomy" id="294"/>
    <lineage>
        <taxon>Bacteria</taxon>
        <taxon>Pseudomonadati</taxon>
        <taxon>Pseudomonadota</taxon>
        <taxon>Gammaproteobacteria</taxon>
        <taxon>Pseudomonadales</taxon>
        <taxon>Pseudomonadaceae</taxon>
        <taxon>Pseudomonas</taxon>
    </lineage>
</organism>
<accession>A0A5E7QA93</accession>
<dbReference type="Proteomes" id="UP000349468">
    <property type="component" value="Unassembled WGS sequence"/>
</dbReference>
<evidence type="ECO:0000313" key="3">
    <source>
        <dbReference type="Proteomes" id="UP000349468"/>
    </source>
</evidence>
<comment type="similarity">
    <text evidence="1">Belongs to the transposase 8 family.</text>
</comment>
<dbReference type="Pfam" id="PF01527">
    <property type="entry name" value="HTH_Tnp_1"/>
    <property type="match status" value="1"/>
</dbReference>
<dbReference type="SUPFAM" id="SSF46689">
    <property type="entry name" value="Homeodomain-like"/>
    <property type="match status" value="1"/>
</dbReference>
<dbReference type="GO" id="GO:0003677">
    <property type="term" value="F:DNA binding"/>
    <property type="evidence" value="ECO:0007669"/>
    <property type="project" value="InterPro"/>
</dbReference>
<evidence type="ECO:0000313" key="2">
    <source>
        <dbReference type="EMBL" id="VVP58801.1"/>
    </source>
</evidence>
<dbReference type="EMBL" id="CABVIK010000026">
    <property type="protein sequence ID" value="VVP58801.1"/>
    <property type="molecule type" value="Genomic_DNA"/>
</dbReference>
<proteinExistence type="inferred from homology"/>
<dbReference type="InterPro" id="IPR002514">
    <property type="entry name" value="Transposase_8"/>
</dbReference>
<gene>
    <name evidence="2" type="ORF">PS870_05931</name>
</gene>
<evidence type="ECO:0000256" key="1">
    <source>
        <dbReference type="ARBA" id="ARBA00009964"/>
    </source>
</evidence>
<dbReference type="AlphaFoldDB" id="A0A5E7QA93"/>
<dbReference type="GO" id="GO:0006313">
    <property type="term" value="P:DNA transposition"/>
    <property type="evidence" value="ECO:0007669"/>
    <property type="project" value="InterPro"/>
</dbReference>
<evidence type="ECO:0008006" key="4">
    <source>
        <dbReference type="Google" id="ProtNLM"/>
    </source>
</evidence>
<dbReference type="RefSeq" id="WP_154913835.1">
    <property type="nucleotide sequence ID" value="NZ_CABVIK010000026.1"/>
</dbReference>
<reference evidence="2 3" key="1">
    <citation type="submission" date="2019-09" db="EMBL/GenBank/DDBJ databases">
        <authorList>
            <person name="Chandra G."/>
            <person name="Truman W A."/>
        </authorList>
    </citation>
    <scope>NUCLEOTIDE SEQUENCE [LARGE SCALE GENOMIC DNA]</scope>
    <source>
        <strain evidence="2">PS870</strain>
    </source>
</reference>
<dbReference type="GO" id="GO:0004803">
    <property type="term" value="F:transposase activity"/>
    <property type="evidence" value="ECO:0007669"/>
    <property type="project" value="InterPro"/>
</dbReference>
<protein>
    <recommendedName>
        <fullName evidence="4">Transposase</fullName>
    </recommendedName>
</protein>
<sequence length="107" mass="11701">MRQRHTYSKSLKAQVVQECQQPGVSVSSVALRHGINANVVRRWLPPKHNNTVADLPAFVPLKLTSTAQAVPEPSASIEIPYEQGALTVTWPASDPAGFARFVRGLTR</sequence>